<protein>
    <submittedName>
        <fullName evidence="2">Rho GTPase-activating protein 23 isoform X2</fullName>
    </submittedName>
</protein>
<gene>
    <name evidence="2" type="ORF">AKAME5_000289700</name>
</gene>
<evidence type="ECO:0000256" key="1">
    <source>
        <dbReference type="SAM" id="MobiDB-lite"/>
    </source>
</evidence>
<comment type="caution">
    <text evidence="2">The sequence shown here is derived from an EMBL/GenBank/DDBJ whole genome shotgun (WGS) entry which is preliminary data.</text>
</comment>
<dbReference type="EMBL" id="BRZM01000007">
    <property type="protein sequence ID" value="GLD49041.1"/>
    <property type="molecule type" value="Genomic_DNA"/>
</dbReference>
<organism evidence="2 3">
    <name type="scientific">Lates japonicus</name>
    <name type="common">Japanese lates</name>
    <dbReference type="NCBI Taxonomy" id="270547"/>
    <lineage>
        <taxon>Eukaryota</taxon>
        <taxon>Metazoa</taxon>
        <taxon>Chordata</taxon>
        <taxon>Craniata</taxon>
        <taxon>Vertebrata</taxon>
        <taxon>Euteleostomi</taxon>
        <taxon>Actinopterygii</taxon>
        <taxon>Neopterygii</taxon>
        <taxon>Teleostei</taxon>
        <taxon>Neoteleostei</taxon>
        <taxon>Acanthomorphata</taxon>
        <taxon>Carangaria</taxon>
        <taxon>Carangaria incertae sedis</taxon>
        <taxon>Centropomidae</taxon>
        <taxon>Lates</taxon>
    </lineage>
</organism>
<evidence type="ECO:0000313" key="3">
    <source>
        <dbReference type="Proteomes" id="UP001279410"/>
    </source>
</evidence>
<sequence>MVLKKFPNSKLSRLMDVADQHVQSRAQAGVVQPDKEDSSCHAEMVVVVGFTTPAGIRAGLGGGGSPALPLLNLPTTPFKGVPQEPLCQQAAKDNQSPQQQSGENHISLGKPGQRREVGVGAREGHSLVCGCSLLIPSRALEGKRSGASPRIPVTAGLTQSISGTYPAPEAVCQWKRLTQRRSTRRRESLDADSNRRPSITEAPCFARLTAKLIRSVSAYLHPTWTNP</sequence>
<keyword evidence="3" id="KW-1185">Reference proteome</keyword>
<accession>A0AAD3M874</accession>
<feature type="compositionally biased region" description="Polar residues" evidence="1">
    <location>
        <begin position="91"/>
        <end position="104"/>
    </location>
</feature>
<dbReference type="AlphaFoldDB" id="A0AAD3M874"/>
<name>A0AAD3M874_LATJO</name>
<dbReference type="Proteomes" id="UP001279410">
    <property type="component" value="Unassembled WGS sequence"/>
</dbReference>
<evidence type="ECO:0000313" key="2">
    <source>
        <dbReference type="EMBL" id="GLD49041.1"/>
    </source>
</evidence>
<reference evidence="2" key="1">
    <citation type="submission" date="2022-08" db="EMBL/GenBank/DDBJ databases">
        <title>Genome sequencing of akame (Lates japonicus).</title>
        <authorList>
            <person name="Hashiguchi Y."/>
            <person name="Takahashi H."/>
        </authorList>
    </citation>
    <scope>NUCLEOTIDE SEQUENCE</scope>
    <source>
        <strain evidence="2">Kochi</strain>
    </source>
</reference>
<feature type="region of interest" description="Disordered" evidence="1">
    <location>
        <begin position="88"/>
        <end position="115"/>
    </location>
</feature>
<proteinExistence type="predicted"/>